<name>A0A4Y2DCE1_ARAVE</name>
<evidence type="ECO:0000313" key="2">
    <source>
        <dbReference type="Proteomes" id="UP000499080"/>
    </source>
</evidence>
<gene>
    <name evidence="1" type="ORF">AVEN_82802_1</name>
</gene>
<evidence type="ECO:0000313" key="1">
    <source>
        <dbReference type="EMBL" id="GBM13534.1"/>
    </source>
</evidence>
<dbReference type="EMBL" id="BGPR01000329">
    <property type="protein sequence ID" value="GBM13534.1"/>
    <property type="molecule type" value="Genomic_DNA"/>
</dbReference>
<dbReference type="OrthoDB" id="6406447at2759"/>
<proteinExistence type="predicted"/>
<protein>
    <submittedName>
        <fullName evidence="1">Uncharacterized protein</fullName>
    </submittedName>
</protein>
<keyword evidence="2" id="KW-1185">Reference proteome</keyword>
<sequence>MDERNIRFRHDYIPDLYQQGHLDASPDDSFNAGKLFGSLTTHPLVFPRPNEIRTLRLPCPDDPMTDRMPWMARQMHLQGRVDHLLWKSLRERGTACNHGHLVMPDYVVPGYTGCLHRNPSYTATLFKRCCPMSNYDYDVIQNTKPYECQHVSDPCKQVTPAVPGLRLCAGRREWL</sequence>
<comment type="caution">
    <text evidence="1">The sequence shown here is derived from an EMBL/GenBank/DDBJ whole genome shotgun (WGS) entry which is preliminary data.</text>
</comment>
<organism evidence="1 2">
    <name type="scientific">Araneus ventricosus</name>
    <name type="common">Orbweaver spider</name>
    <name type="synonym">Epeira ventricosa</name>
    <dbReference type="NCBI Taxonomy" id="182803"/>
    <lineage>
        <taxon>Eukaryota</taxon>
        <taxon>Metazoa</taxon>
        <taxon>Ecdysozoa</taxon>
        <taxon>Arthropoda</taxon>
        <taxon>Chelicerata</taxon>
        <taxon>Arachnida</taxon>
        <taxon>Araneae</taxon>
        <taxon>Araneomorphae</taxon>
        <taxon>Entelegynae</taxon>
        <taxon>Araneoidea</taxon>
        <taxon>Araneidae</taxon>
        <taxon>Araneus</taxon>
    </lineage>
</organism>
<reference evidence="1 2" key="1">
    <citation type="journal article" date="2019" name="Sci. Rep.">
        <title>Orb-weaving spider Araneus ventricosus genome elucidates the spidroin gene catalogue.</title>
        <authorList>
            <person name="Kono N."/>
            <person name="Nakamura H."/>
            <person name="Ohtoshi R."/>
            <person name="Moran D.A.P."/>
            <person name="Shinohara A."/>
            <person name="Yoshida Y."/>
            <person name="Fujiwara M."/>
            <person name="Mori M."/>
            <person name="Tomita M."/>
            <person name="Arakawa K."/>
        </authorList>
    </citation>
    <scope>NUCLEOTIDE SEQUENCE [LARGE SCALE GENOMIC DNA]</scope>
</reference>
<dbReference type="Proteomes" id="UP000499080">
    <property type="component" value="Unassembled WGS sequence"/>
</dbReference>
<dbReference type="AlphaFoldDB" id="A0A4Y2DCE1"/>
<accession>A0A4Y2DCE1</accession>